<comment type="similarity">
    <text evidence="4 9 10">Belongs to the HisA/HisF family.</text>
</comment>
<feature type="active site" description="Proton acceptor" evidence="9">
    <location>
        <position position="9"/>
    </location>
</feature>
<comment type="catalytic activity">
    <reaction evidence="1 9 11">
        <text>1-(5-phospho-beta-D-ribosyl)-5-[(5-phospho-beta-D-ribosylamino)methylideneamino]imidazole-4-carboxamide = 5-[(5-phospho-1-deoxy-D-ribulos-1-ylimino)methylamino]-1-(5-phospho-beta-D-ribosyl)imidazole-4-carboxamide</text>
        <dbReference type="Rhea" id="RHEA:15469"/>
        <dbReference type="ChEBI" id="CHEBI:58435"/>
        <dbReference type="ChEBI" id="CHEBI:58525"/>
        <dbReference type="EC" id="5.3.1.16"/>
    </reaction>
</comment>
<organism evidence="12 13">
    <name type="scientific">Deinococcus peraridilitoris (strain DSM 19664 / LMG 22246 / CIP 109416 / KR-200)</name>
    <dbReference type="NCBI Taxonomy" id="937777"/>
    <lineage>
        <taxon>Bacteria</taxon>
        <taxon>Thermotogati</taxon>
        <taxon>Deinococcota</taxon>
        <taxon>Deinococci</taxon>
        <taxon>Deinococcales</taxon>
        <taxon>Deinococcaceae</taxon>
        <taxon>Deinococcus</taxon>
    </lineage>
</organism>
<dbReference type="InterPro" id="IPR023016">
    <property type="entry name" value="HisA/PriA"/>
</dbReference>
<keyword evidence="8 9" id="KW-0413">Isomerase</keyword>
<dbReference type="KEGG" id="dpd:Deipe_3028"/>
<dbReference type="STRING" id="937777.Deipe_3028"/>
<comment type="subcellular location">
    <subcellularLocation>
        <location evidence="2 9 11">Cytoplasm</location>
    </subcellularLocation>
</comment>
<evidence type="ECO:0000256" key="6">
    <source>
        <dbReference type="ARBA" id="ARBA00022605"/>
    </source>
</evidence>
<evidence type="ECO:0000256" key="3">
    <source>
        <dbReference type="ARBA" id="ARBA00005133"/>
    </source>
</evidence>
<keyword evidence="5 9" id="KW-0963">Cytoplasm</keyword>
<dbReference type="InterPro" id="IPR044524">
    <property type="entry name" value="Isoase_HisA-like"/>
</dbReference>
<dbReference type="NCBIfam" id="TIGR00007">
    <property type="entry name" value="1-(5-phosphoribosyl)-5-[(5-phosphoribosylamino)methylideneamino]imidazole-4-carboxamide isomerase"/>
    <property type="match status" value="1"/>
</dbReference>
<reference evidence="13" key="1">
    <citation type="submission" date="2012-03" db="EMBL/GenBank/DDBJ databases">
        <title>Complete sequence of chromosome of Deinococcus peraridilitoris DSM 19664.</title>
        <authorList>
            <person name="Lucas S."/>
            <person name="Copeland A."/>
            <person name="Lapidus A."/>
            <person name="Glavina del Rio T."/>
            <person name="Dalin E."/>
            <person name="Tice H."/>
            <person name="Bruce D."/>
            <person name="Goodwin L."/>
            <person name="Pitluck S."/>
            <person name="Peters L."/>
            <person name="Mikhailova N."/>
            <person name="Lu M."/>
            <person name="Kyrpides N."/>
            <person name="Mavromatis K."/>
            <person name="Ivanova N."/>
            <person name="Brettin T."/>
            <person name="Detter J.C."/>
            <person name="Han C."/>
            <person name="Larimer F."/>
            <person name="Land M."/>
            <person name="Hauser L."/>
            <person name="Markowitz V."/>
            <person name="Cheng J.-F."/>
            <person name="Hugenholtz P."/>
            <person name="Woyke T."/>
            <person name="Wu D."/>
            <person name="Pukall R."/>
            <person name="Steenblock K."/>
            <person name="Brambilla E."/>
            <person name="Klenk H.-P."/>
            <person name="Eisen J.A."/>
        </authorList>
    </citation>
    <scope>NUCLEOTIDE SEQUENCE [LARGE SCALE GENOMIC DNA]</scope>
    <source>
        <strain evidence="13">DSM 19664 / LMG 22246 / CIP 109416 / KR-200</strain>
    </source>
</reference>
<dbReference type="HAMAP" id="MF_01014">
    <property type="entry name" value="HisA"/>
    <property type="match status" value="1"/>
</dbReference>
<sequence>MPLVIPCVDIQTGRAVRLFEGDPQRETVYFDSPLEAALHWTGLGASLLHLVDLDAATGRGENRAIIYEIARALGDLSVPVEVGGGVRSTESARELLEGGVRRVVVGTAAVRSPELVGELLSRYGPERIVVSVDARGMDVAVHGWAEGSGVRVEEVLSRLAQSGLETLIFTDVSRDGTLRGLDRELMGQVRALWTNTLIVGGGVANSDDIALLDELNIEGAIVGRAIYEGTLPYPLPS</sequence>
<evidence type="ECO:0000256" key="1">
    <source>
        <dbReference type="ARBA" id="ARBA00000901"/>
    </source>
</evidence>
<dbReference type="HOGENOM" id="CLU_048577_1_1_0"/>
<evidence type="ECO:0000256" key="8">
    <source>
        <dbReference type="ARBA" id="ARBA00023235"/>
    </source>
</evidence>
<feature type="active site" description="Proton donor" evidence="9">
    <location>
        <position position="133"/>
    </location>
</feature>
<dbReference type="UniPathway" id="UPA00031">
    <property type="reaction ID" value="UER00009"/>
</dbReference>
<dbReference type="eggNOG" id="COG0106">
    <property type="taxonomic scope" value="Bacteria"/>
</dbReference>
<evidence type="ECO:0000256" key="9">
    <source>
        <dbReference type="HAMAP-Rule" id="MF_01014"/>
    </source>
</evidence>
<evidence type="ECO:0000313" key="13">
    <source>
        <dbReference type="Proteomes" id="UP000010467"/>
    </source>
</evidence>
<dbReference type="Pfam" id="PF00977">
    <property type="entry name" value="His_biosynth"/>
    <property type="match status" value="1"/>
</dbReference>
<dbReference type="InterPro" id="IPR013785">
    <property type="entry name" value="Aldolase_TIM"/>
</dbReference>
<evidence type="ECO:0000256" key="11">
    <source>
        <dbReference type="RuleBase" id="RU003658"/>
    </source>
</evidence>
<dbReference type="InterPro" id="IPR006063">
    <property type="entry name" value="HisA_bact_arch"/>
</dbReference>
<dbReference type="SUPFAM" id="SSF51366">
    <property type="entry name" value="Ribulose-phoshate binding barrel"/>
    <property type="match status" value="1"/>
</dbReference>
<keyword evidence="6 9" id="KW-0028">Amino-acid biosynthesis</keyword>
<dbReference type="Proteomes" id="UP000010467">
    <property type="component" value="Chromosome"/>
</dbReference>
<evidence type="ECO:0000313" key="12">
    <source>
        <dbReference type="EMBL" id="AFZ68478.1"/>
    </source>
</evidence>
<dbReference type="GO" id="GO:0003949">
    <property type="term" value="F:1-(5-phosphoribosyl)-5-[(5-phosphoribosylamino)methylideneamino]imidazole-4-carboxamide isomerase activity"/>
    <property type="evidence" value="ECO:0007669"/>
    <property type="project" value="UniProtKB-UniRule"/>
</dbReference>
<evidence type="ECO:0000256" key="10">
    <source>
        <dbReference type="RuleBase" id="RU003657"/>
    </source>
</evidence>
<dbReference type="FunFam" id="3.20.20.70:FF:000009">
    <property type="entry name" value="1-(5-phosphoribosyl)-5-[(5-phosphoribosylamino)methylideneamino] imidazole-4-carboxamide isomerase"/>
    <property type="match status" value="1"/>
</dbReference>
<keyword evidence="7 9" id="KW-0368">Histidine biosynthesis</keyword>
<dbReference type="RefSeq" id="WP_015236779.1">
    <property type="nucleotide sequence ID" value="NC_019793.1"/>
</dbReference>
<dbReference type="GO" id="GO:0000105">
    <property type="term" value="P:L-histidine biosynthetic process"/>
    <property type="evidence" value="ECO:0007669"/>
    <property type="project" value="UniProtKB-UniRule"/>
</dbReference>
<dbReference type="OrthoDB" id="9781903at2"/>
<dbReference type="PATRIC" id="fig|937777.3.peg.3044"/>
<keyword evidence="13" id="KW-1185">Reference proteome</keyword>
<dbReference type="InterPro" id="IPR011060">
    <property type="entry name" value="RibuloseP-bd_barrel"/>
</dbReference>
<proteinExistence type="inferred from homology"/>
<name>L0A3K5_DEIPD</name>
<dbReference type="CDD" id="cd04732">
    <property type="entry name" value="HisA"/>
    <property type="match status" value="1"/>
</dbReference>
<dbReference type="AlphaFoldDB" id="L0A3K5"/>
<protein>
    <recommendedName>
        <fullName evidence="9 11">1-(5-phosphoribosyl)-5-[(5-phosphoribosylamino)methylideneamino] imidazole-4-carboxamide isomerase</fullName>
        <ecNumber evidence="9 11">5.3.1.16</ecNumber>
    </recommendedName>
    <alternativeName>
        <fullName evidence="9">Phosphoribosylformimino-5-aminoimidazole carboxamide ribotide isomerase</fullName>
    </alternativeName>
</protein>
<evidence type="ECO:0000256" key="4">
    <source>
        <dbReference type="ARBA" id="ARBA00009667"/>
    </source>
</evidence>
<dbReference type="PANTHER" id="PTHR43090:SF2">
    <property type="entry name" value="1-(5-PHOSPHORIBOSYL)-5-[(5-PHOSPHORIBOSYLAMINO)METHYLIDENEAMINO] IMIDAZOLE-4-CARBOXAMIDE ISOMERASE"/>
    <property type="match status" value="1"/>
</dbReference>
<evidence type="ECO:0000256" key="5">
    <source>
        <dbReference type="ARBA" id="ARBA00022490"/>
    </source>
</evidence>
<dbReference type="GO" id="GO:0000162">
    <property type="term" value="P:L-tryptophan biosynthetic process"/>
    <property type="evidence" value="ECO:0007669"/>
    <property type="project" value="TreeGrafter"/>
</dbReference>
<dbReference type="Gene3D" id="3.20.20.70">
    <property type="entry name" value="Aldolase class I"/>
    <property type="match status" value="1"/>
</dbReference>
<accession>L0A3K5</accession>
<dbReference type="EC" id="5.3.1.16" evidence="9 11"/>
<evidence type="ECO:0000256" key="2">
    <source>
        <dbReference type="ARBA" id="ARBA00004496"/>
    </source>
</evidence>
<dbReference type="PANTHER" id="PTHR43090">
    <property type="entry name" value="1-(5-PHOSPHORIBOSYL)-5-[(5-PHOSPHORIBOSYLAMINO)METHYLIDENEAMINO] IMIDAZOLE-4-CARBOXAMIDE ISOMERASE"/>
    <property type="match status" value="1"/>
</dbReference>
<dbReference type="InterPro" id="IPR006062">
    <property type="entry name" value="His_biosynth"/>
</dbReference>
<evidence type="ECO:0000256" key="7">
    <source>
        <dbReference type="ARBA" id="ARBA00023102"/>
    </source>
</evidence>
<dbReference type="EMBL" id="CP003382">
    <property type="protein sequence ID" value="AFZ68478.1"/>
    <property type="molecule type" value="Genomic_DNA"/>
</dbReference>
<gene>
    <name evidence="9" type="primary">hisA</name>
    <name evidence="12" type="ordered locus">Deipe_3028</name>
</gene>
<comment type="pathway">
    <text evidence="3 9 11">Amino-acid biosynthesis; L-histidine biosynthesis; L-histidine from 5-phospho-alpha-D-ribose 1-diphosphate: step 4/9.</text>
</comment>
<dbReference type="GO" id="GO:0005737">
    <property type="term" value="C:cytoplasm"/>
    <property type="evidence" value="ECO:0007669"/>
    <property type="project" value="UniProtKB-SubCell"/>
</dbReference>